<dbReference type="InterPro" id="IPR011042">
    <property type="entry name" value="6-blade_b-propeller_TolB-like"/>
</dbReference>
<feature type="region of interest" description="Disordered" evidence="1">
    <location>
        <begin position="441"/>
        <end position="464"/>
    </location>
</feature>
<protein>
    <recommendedName>
        <fullName evidence="5">Fibronectin type-III domain-containing protein</fullName>
    </recommendedName>
</protein>
<feature type="signal peptide" evidence="2">
    <location>
        <begin position="1"/>
        <end position="16"/>
    </location>
</feature>
<feature type="compositionally biased region" description="Pro residues" evidence="1">
    <location>
        <begin position="357"/>
        <end position="380"/>
    </location>
</feature>
<name>A0ABY5PHC9_9ACTN</name>
<dbReference type="EMBL" id="CP088295">
    <property type="protein sequence ID" value="UUY03910.1"/>
    <property type="molecule type" value="Genomic_DNA"/>
</dbReference>
<evidence type="ECO:0000256" key="1">
    <source>
        <dbReference type="SAM" id="MobiDB-lite"/>
    </source>
</evidence>
<evidence type="ECO:0008006" key="5">
    <source>
        <dbReference type="Google" id="ProtNLM"/>
    </source>
</evidence>
<dbReference type="SUPFAM" id="SSF63829">
    <property type="entry name" value="Calcium-dependent phosphotriesterase"/>
    <property type="match status" value="1"/>
</dbReference>
<organism evidence="3 4">
    <name type="scientific">Svornostia abyssi</name>
    <dbReference type="NCBI Taxonomy" id="2898438"/>
    <lineage>
        <taxon>Bacteria</taxon>
        <taxon>Bacillati</taxon>
        <taxon>Actinomycetota</taxon>
        <taxon>Thermoleophilia</taxon>
        <taxon>Solirubrobacterales</taxon>
        <taxon>Baekduiaceae</taxon>
        <taxon>Svornostia</taxon>
    </lineage>
</organism>
<dbReference type="PANTHER" id="PTHR46388">
    <property type="entry name" value="NHL REPEAT-CONTAINING PROTEIN 2"/>
    <property type="match status" value="1"/>
</dbReference>
<sequence length="1286" mass="131282">MPALAATLFVVPVAHAATNTISTVAGTGVAGFSGDTGPATSAQISVPVGVTGLSDGGFLTAEQGTSRIRRVAPDGTITTLAGTSPAGFSGDGGPAIAAQMNAPSGVALTGAGVLLIADANNNRVRRVAADGGMTTAVGTGAAAFGGDGGAASAAQIRFPYDIALTADGGYLIADVDNHRIRKVSAGGIITTVAGTGVVGGAGDGGPATAAQLNKPSGVAVQPDGGFLIAESVGSRVRRVAPDGTISRMAGTGTPGFSGDAGPATAAQLNTADRVAVTPDGGFVIADRLGHRVRRVGADGTITTVAGTGVAGSGGDGGPASTAQVNAPIGVGVASDGDILIADTSGHRIRRVDSGDPVAPPSPVTLPPPAPEVPPLPASAPPPTAPPIVAAIEPAVSFQKNRPVVLNAVTIGAATRIAWAFAGAGIKSVVSAPGQTALKLRPRPGSTVSVSATAIGPAGERGPTTTSRFTTLGELKGQPAKVFRKAQEGGSVVQTGTIGDLIGKASRATKCFRATTVFNQGIEATGCLRPIAGLEDVPPSERGLLTELAKRQEWKVTRLKTEFFEVIKLGVSFTDGFISYDDVTVNGLTISPNAGGAVVIFPQADIVASSNASFAVGTVKLAARRDFLLDIGNAGNRIPLGTFALPSGVRQLIGGFNLAGDVKMELIPGTGSVPAGVEIIAQMELPKFLQIGGTTFRSSVRIRATTSGGLQLDDMKIGPLNTDIGALSVKEFLISYARGPNEWRGQGKACVVSGTCLDMIPPNGGVTIRDGNLAFAGATLFFPPPGVPLFAGVNLERIGFGVGLDPTIVTGNARVVALKIYEIDGRLLLAFPSSRTPYIFGADTAGGGFPAQFYGRRHTTPTIAISADARIRVPVLGTLPLGGGYFLYEYPGYVAFGGGVRQDFFGVLSLEGRFDGEFNLANGRFNLGGRTGACVFGIICRTATGVISNRGVGACVGLGPLNIGGGVIYSPFKVILWPLDGCKWSRFREVNVRARAAAGGAYSVRVERGDASRAINLTGATEAPRVRVTGPAGVTVDTPAGSGYDVKGAVRVLRSEDQKLTSVGLQGPPPGTYTITPLDGSPAATSIEEAEDQPDAEIAARVTADGLQRTLRYDIERRDDQRVTFVEVDGVERRVIGTVTGGGQGTLRYETTPGTSPRRIEAQFELAGLPAEEKVVARTTPPSLRLAAPGDVEAERAGDGLRVTWDDVPGAERYEVVLTTGSGQRVVRTGGTSTTIANVGQSLAGRVTVRAVDDLRTGLAARDTFDRLVPRANRVDPLPALPAQLRS</sequence>
<feature type="chain" id="PRO_5046250477" description="Fibronectin type-III domain-containing protein" evidence="2">
    <location>
        <begin position="17"/>
        <end position="1286"/>
    </location>
</feature>
<evidence type="ECO:0000256" key="2">
    <source>
        <dbReference type="SAM" id="SignalP"/>
    </source>
</evidence>
<dbReference type="Proteomes" id="UP001058860">
    <property type="component" value="Chromosome"/>
</dbReference>
<proteinExistence type="predicted"/>
<dbReference type="PANTHER" id="PTHR46388:SF2">
    <property type="entry name" value="NHL REPEAT-CONTAINING PROTEIN 2"/>
    <property type="match status" value="1"/>
</dbReference>
<reference evidence="4" key="1">
    <citation type="submission" date="2021-11" db="EMBL/GenBank/DDBJ databases">
        <title>Cultivation dependent microbiological survey of springs from the worlds oldest radium mine currently devoted to the extraction of radon-saturated water.</title>
        <authorList>
            <person name="Kapinusova G."/>
            <person name="Smrhova T."/>
            <person name="Strejcek M."/>
            <person name="Suman J."/>
            <person name="Jani K."/>
            <person name="Pajer P."/>
            <person name="Uhlik O."/>
        </authorList>
    </citation>
    <scope>NUCLEOTIDE SEQUENCE [LARGE SCALE GENOMIC DNA]</scope>
    <source>
        <strain evidence="4">J379</strain>
    </source>
</reference>
<evidence type="ECO:0000313" key="4">
    <source>
        <dbReference type="Proteomes" id="UP001058860"/>
    </source>
</evidence>
<feature type="region of interest" description="Disordered" evidence="1">
    <location>
        <begin position="348"/>
        <end position="380"/>
    </location>
</feature>
<dbReference type="RefSeq" id="WP_353864410.1">
    <property type="nucleotide sequence ID" value="NZ_CP088295.1"/>
</dbReference>
<keyword evidence="2" id="KW-0732">Signal</keyword>
<keyword evidence="4" id="KW-1185">Reference proteome</keyword>
<dbReference type="Gene3D" id="2.120.10.30">
    <property type="entry name" value="TolB, C-terminal domain"/>
    <property type="match status" value="3"/>
</dbReference>
<accession>A0ABY5PHC9</accession>
<evidence type="ECO:0000313" key="3">
    <source>
        <dbReference type="EMBL" id="UUY03910.1"/>
    </source>
</evidence>
<gene>
    <name evidence="3" type="ORF">LRS13_25220</name>
</gene>